<evidence type="ECO:0000313" key="3">
    <source>
        <dbReference type="Proteomes" id="UP000247483"/>
    </source>
</evidence>
<dbReference type="GO" id="GO:0006260">
    <property type="term" value="P:DNA replication"/>
    <property type="evidence" value="ECO:0007669"/>
    <property type="project" value="InterPro"/>
</dbReference>
<dbReference type="Proteomes" id="UP000247483">
    <property type="component" value="Unassembled WGS sequence"/>
</dbReference>
<dbReference type="GO" id="GO:0008270">
    <property type="term" value="F:zinc ion binding"/>
    <property type="evidence" value="ECO:0007669"/>
    <property type="project" value="InterPro"/>
</dbReference>
<evidence type="ECO:0000313" key="2">
    <source>
        <dbReference type="EMBL" id="PXZ03463.1"/>
    </source>
</evidence>
<dbReference type="GO" id="GO:0004386">
    <property type="term" value="F:helicase activity"/>
    <property type="evidence" value="ECO:0007669"/>
    <property type="project" value="InterPro"/>
</dbReference>
<evidence type="ECO:0000259" key="1">
    <source>
        <dbReference type="SMART" id="SM00778"/>
    </source>
</evidence>
<comment type="caution">
    <text evidence="2">The sequence shown here is derived from an EMBL/GenBank/DDBJ whole genome shotgun (WGS) entry which is preliminary data.</text>
</comment>
<dbReference type="RefSeq" id="WP_110424213.1">
    <property type="nucleotide sequence ID" value="NZ_QGLP01000006.1"/>
</dbReference>
<dbReference type="Gene3D" id="3.90.580.10">
    <property type="entry name" value="Zinc finger, CHC2-type domain"/>
    <property type="match status" value="1"/>
</dbReference>
<dbReference type="Pfam" id="PF08273">
    <property type="entry name" value="Zn_Ribbon_Prim"/>
    <property type="match status" value="1"/>
</dbReference>
<feature type="domain" description="DNA primase/helicase Gp4 N-terminal Bacteriophage T7-like" evidence="1">
    <location>
        <begin position="28"/>
        <end position="64"/>
    </location>
</feature>
<dbReference type="AlphaFoldDB" id="A0A2V4DTB9"/>
<proteinExistence type="predicted"/>
<dbReference type="SUPFAM" id="SSF57783">
    <property type="entry name" value="Zinc beta-ribbon"/>
    <property type="match status" value="1"/>
</dbReference>
<sequence>MKINEVTAEAVGKWQSIFSSLGIDVGNGKHCPCPVCGGKDRFRFDNKNGRGTYICNQCGSGDGLELIKNYYHCDAKEASNKVAEYLNLTVQVSHLTRCELAQRLNRSGYHCL</sequence>
<dbReference type="SMART" id="SM00778">
    <property type="entry name" value="Prim_Zn_Ribbon"/>
    <property type="match status" value="1"/>
</dbReference>
<dbReference type="InterPro" id="IPR036977">
    <property type="entry name" value="DNA_primase_Znf_CHC2"/>
</dbReference>
<dbReference type="GO" id="GO:0003677">
    <property type="term" value="F:DNA binding"/>
    <property type="evidence" value="ECO:0007669"/>
    <property type="project" value="InterPro"/>
</dbReference>
<dbReference type="EMBL" id="QGLP01000006">
    <property type="protein sequence ID" value="PXZ03463.1"/>
    <property type="molecule type" value="Genomic_DNA"/>
</dbReference>
<gene>
    <name evidence="2" type="ORF">DKK79_11505</name>
</gene>
<reference evidence="2 3" key="1">
    <citation type="submission" date="2018-05" db="EMBL/GenBank/DDBJ databases">
        <title>Reference genomes for bee gut microbiota database.</title>
        <authorList>
            <person name="Ellegaard K.M."/>
        </authorList>
    </citation>
    <scope>NUCLEOTIDE SEQUENCE [LARGE SCALE GENOMIC DNA]</scope>
    <source>
        <strain evidence="2 3">ESL0177</strain>
    </source>
</reference>
<dbReference type="InterPro" id="IPR013237">
    <property type="entry name" value="Phage_T7_Gp4_N"/>
</dbReference>
<organism evidence="2 3">
    <name type="scientific">Gilliamella apicola</name>
    <dbReference type="NCBI Taxonomy" id="1196095"/>
    <lineage>
        <taxon>Bacteria</taxon>
        <taxon>Pseudomonadati</taxon>
        <taxon>Pseudomonadota</taxon>
        <taxon>Gammaproteobacteria</taxon>
        <taxon>Orbales</taxon>
        <taxon>Orbaceae</taxon>
        <taxon>Gilliamella</taxon>
    </lineage>
</organism>
<protein>
    <recommendedName>
        <fullName evidence="1">DNA primase/helicase Gp4 N-terminal Bacteriophage T7-like domain-containing protein</fullName>
    </recommendedName>
</protein>
<accession>A0A2V4DTB9</accession>
<name>A0A2V4DTB9_9GAMM</name>